<keyword evidence="2 7" id="KW-0479">Metal-binding</keyword>
<accession>A0ABR8PYC4</accession>
<dbReference type="PANTHER" id="PTHR11067">
    <property type="entry name" value="INOSINE TRIPHOSPHATE PYROPHOSPHATASE/HAM1 PROTEIN"/>
    <property type="match status" value="1"/>
</dbReference>
<dbReference type="Gene3D" id="3.90.950.10">
    <property type="match status" value="1"/>
</dbReference>
<dbReference type="NCBIfam" id="TIGR00042">
    <property type="entry name" value="RdgB/HAM1 family non-canonical purine NTP pyrophosphatase"/>
    <property type="match status" value="1"/>
</dbReference>
<dbReference type="SUPFAM" id="SSF52972">
    <property type="entry name" value="ITPase-like"/>
    <property type="match status" value="1"/>
</dbReference>
<feature type="binding site" evidence="7">
    <location>
        <position position="77"/>
    </location>
    <ligand>
        <name>substrate</name>
    </ligand>
</feature>
<keyword evidence="3 7" id="KW-0547">Nucleotide-binding</keyword>
<keyword evidence="10" id="KW-1185">Reference proteome</keyword>
<proteinExistence type="inferred from homology"/>
<keyword evidence="4 7" id="KW-0378">Hydrolase</keyword>
<dbReference type="Pfam" id="PF01725">
    <property type="entry name" value="Ham1p_like"/>
    <property type="match status" value="1"/>
</dbReference>
<dbReference type="PANTHER" id="PTHR11067:SF9">
    <property type="entry name" value="INOSINE TRIPHOSPHATE PYROPHOSPHATASE"/>
    <property type="match status" value="1"/>
</dbReference>
<comment type="function">
    <text evidence="7">Pyrophosphatase that catalyzes the hydrolysis of nucleoside triphosphates to their monophosphate derivatives, with a high preference for the non-canonical purine nucleotides XTP (xanthosine triphosphate), dITP (deoxyinosine triphosphate) and ITP. Seems to function as a house-cleaning enzyme that removes non-canonical purine nucleotides from the nucleotide pool, thus preventing their incorporation into DNA/RNA and avoiding chromosomal lesions.</text>
</comment>
<feature type="binding site" evidence="7">
    <location>
        <begin position="187"/>
        <end position="188"/>
    </location>
    <ligand>
        <name>substrate</name>
    </ligand>
</feature>
<evidence type="ECO:0000313" key="9">
    <source>
        <dbReference type="EMBL" id="MBD7913119.1"/>
    </source>
</evidence>
<comment type="cofactor">
    <cofactor evidence="7">
        <name>Mg(2+)</name>
        <dbReference type="ChEBI" id="CHEBI:18420"/>
    </cofactor>
    <text evidence="7">Binds 1 Mg(2+) ion per subunit.</text>
</comment>
<dbReference type="NCBIfam" id="NF011397">
    <property type="entry name" value="PRK14822.1"/>
    <property type="match status" value="1"/>
</dbReference>
<evidence type="ECO:0000256" key="7">
    <source>
        <dbReference type="HAMAP-Rule" id="MF_01405"/>
    </source>
</evidence>
<comment type="catalytic activity">
    <reaction evidence="7">
        <text>XTP + H2O = XMP + diphosphate + H(+)</text>
        <dbReference type="Rhea" id="RHEA:28610"/>
        <dbReference type="ChEBI" id="CHEBI:15377"/>
        <dbReference type="ChEBI" id="CHEBI:15378"/>
        <dbReference type="ChEBI" id="CHEBI:33019"/>
        <dbReference type="ChEBI" id="CHEBI:57464"/>
        <dbReference type="ChEBI" id="CHEBI:61314"/>
        <dbReference type="EC" id="3.6.1.66"/>
    </reaction>
</comment>
<feature type="active site" description="Proton acceptor" evidence="7">
    <location>
        <position position="76"/>
    </location>
</feature>
<comment type="subunit">
    <text evidence="7">Homodimer.</text>
</comment>
<feature type="binding site" evidence="7">
    <location>
        <position position="76"/>
    </location>
    <ligand>
        <name>Mg(2+)</name>
        <dbReference type="ChEBI" id="CHEBI:18420"/>
    </ligand>
</feature>
<feature type="binding site" evidence="7">
    <location>
        <begin position="8"/>
        <end position="13"/>
    </location>
    <ligand>
        <name>substrate</name>
    </ligand>
</feature>
<name>A0ABR8PYC4_9CLOT</name>
<dbReference type="InterPro" id="IPR002637">
    <property type="entry name" value="RdgB/HAM1"/>
</dbReference>
<comment type="caution">
    <text evidence="9">The sequence shown here is derived from an EMBL/GenBank/DDBJ whole genome shotgun (WGS) entry which is preliminary data.</text>
</comment>
<dbReference type="RefSeq" id="WP_191770027.1">
    <property type="nucleotide sequence ID" value="NZ_JACSRA010000036.1"/>
</dbReference>
<comment type="catalytic activity">
    <reaction evidence="7">
        <text>dITP + H2O = dIMP + diphosphate + H(+)</text>
        <dbReference type="Rhea" id="RHEA:28342"/>
        <dbReference type="ChEBI" id="CHEBI:15377"/>
        <dbReference type="ChEBI" id="CHEBI:15378"/>
        <dbReference type="ChEBI" id="CHEBI:33019"/>
        <dbReference type="ChEBI" id="CHEBI:61194"/>
        <dbReference type="ChEBI" id="CHEBI:61382"/>
        <dbReference type="EC" id="3.6.1.66"/>
    </reaction>
</comment>
<dbReference type="GO" id="GO:0036220">
    <property type="term" value="F:ITP diphosphatase activity"/>
    <property type="evidence" value="ECO:0007669"/>
    <property type="project" value="UniProtKB-EC"/>
</dbReference>
<comment type="similarity">
    <text evidence="1 7 8">Belongs to the HAM1 NTPase family.</text>
</comment>
<dbReference type="CDD" id="cd00515">
    <property type="entry name" value="HAM1"/>
    <property type="match status" value="1"/>
</dbReference>
<dbReference type="EMBL" id="JACSRA010000036">
    <property type="protein sequence ID" value="MBD7913119.1"/>
    <property type="molecule type" value="Genomic_DNA"/>
</dbReference>
<evidence type="ECO:0000256" key="4">
    <source>
        <dbReference type="ARBA" id="ARBA00022801"/>
    </source>
</evidence>
<protein>
    <recommendedName>
        <fullName evidence="7">dITP/XTP pyrophosphatase</fullName>
        <ecNumber evidence="7">3.6.1.66</ecNumber>
    </recommendedName>
    <alternativeName>
        <fullName evidence="7">Non-canonical purine NTP pyrophosphatase</fullName>
    </alternativeName>
    <alternativeName>
        <fullName evidence="7">Non-standard purine NTP pyrophosphatase</fullName>
    </alternativeName>
    <alternativeName>
        <fullName evidence="7">Nucleoside-triphosphate diphosphatase</fullName>
    </alternativeName>
    <alternativeName>
        <fullName evidence="7">Nucleoside-triphosphate pyrophosphatase</fullName>
        <shortName evidence="7">NTPase</shortName>
    </alternativeName>
</protein>
<dbReference type="HAMAP" id="MF_01405">
    <property type="entry name" value="Non_canon_purine_NTPase"/>
    <property type="match status" value="1"/>
</dbReference>
<evidence type="ECO:0000256" key="1">
    <source>
        <dbReference type="ARBA" id="ARBA00008023"/>
    </source>
</evidence>
<reference evidence="9 10" key="1">
    <citation type="submission" date="2020-08" db="EMBL/GenBank/DDBJ databases">
        <title>A Genomic Blueprint of the Chicken Gut Microbiome.</title>
        <authorList>
            <person name="Gilroy R."/>
            <person name="Ravi A."/>
            <person name="Getino M."/>
            <person name="Pursley I."/>
            <person name="Horton D.L."/>
            <person name="Alikhan N.-F."/>
            <person name="Baker D."/>
            <person name="Gharbi K."/>
            <person name="Hall N."/>
            <person name="Watson M."/>
            <person name="Adriaenssens E.M."/>
            <person name="Foster-Nyarko E."/>
            <person name="Jarju S."/>
            <person name="Secka A."/>
            <person name="Antonio M."/>
            <person name="Oren A."/>
            <person name="Chaudhuri R."/>
            <person name="La Ragione R.M."/>
            <person name="Hildebrand F."/>
            <person name="Pallen M.J."/>
        </authorList>
    </citation>
    <scope>NUCLEOTIDE SEQUENCE [LARGE SCALE GENOMIC DNA]</scope>
    <source>
        <strain evidence="9 10">Sa3CVN1</strain>
    </source>
</reference>
<evidence type="ECO:0000256" key="6">
    <source>
        <dbReference type="ARBA" id="ARBA00023080"/>
    </source>
</evidence>
<organism evidence="9 10">
    <name type="scientific">Clostridium cibarium</name>
    <dbReference type="NCBI Taxonomy" id="2762247"/>
    <lineage>
        <taxon>Bacteria</taxon>
        <taxon>Bacillati</taxon>
        <taxon>Bacillota</taxon>
        <taxon>Clostridia</taxon>
        <taxon>Eubacteriales</taxon>
        <taxon>Clostridiaceae</taxon>
        <taxon>Clostridium</taxon>
    </lineage>
</organism>
<evidence type="ECO:0000256" key="8">
    <source>
        <dbReference type="RuleBase" id="RU003781"/>
    </source>
</evidence>
<evidence type="ECO:0000313" key="10">
    <source>
        <dbReference type="Proteomes" id="UP000627781"/>
    </source>
</evidence>
<comment type="caution">
    <text evidence="7">Lacks conserved residue(s) required for the propagation of feature annotation.</text>
</comment>
<dbReference type="Proteomes" id="UP000627781">
    <property type="component" value="Unassembled WGS sequence"/>
</dbReference>
<feature type="binding site" evidence="7">
    <location>
        <begin position="159"/>
        <end position="162"/>
    </location>
    <ligand>
        <name>substrate</name>
    </ligand>
</feature>
<sequence>MQKIIVASNNLHKISEIKKLLEGLEFEVKSLKDENIFVKVVEDGKTFEENAKKKASEIAKFLKQRGEEQFIVLADDSGIAVDYLNGAPGIYSARYSGEHGNDAANNKKLLEGLRGVPREKRGARFICAIALIDSEDTYTAVKGEVQGKIMEDLSGNGGFGYDPLFYYEPLKKTFSELSSEEKNEISHRGIAFKMLKERLSRYI</sequence>
<gene>
    <name evidence="9" type="ORF">H9661_17350</name>
</gene>
<comment type="catalytic activity">
    <reaction evidence="7">
        <text>ITP + H2O = IMP + diphosphate + H(+)</text>
        <dbReference type="Rhea" id="RHEA:29399"/>
        <dbReference type="ChEBI" id="CHEBI:15377"/>
        <dbReference type="ChEBI" id="CHEBI:15378"/>
        <dbReference type="ChEBI" id="CHEBI:33019"/>
        <dbReference type="ChEBI" id="CHEBI:58053"/>
        <dbReference type="ChEBI" id="CHEBI:61402"/>
        <dbReference type="EC" id="3.6.1.66"/>
    </reaction>
</comment>
<evidence type="ECO:0000256" key="2">
    <source>
        <dbReference type="ARBA" id="ARBA00022723"/>
    </source>
</evidence>
<feature type="binding site" evidence="7">
    <location>
        <position position="182"/>
    </location>
    <ligand>
        <name>substrate</name>
    </ligand>
</feature>
<dbReference type="InterPro" id="IPR029001">
    <property type="entry name" value="ITPase-like_fam"/>
</dbReference>
<evidence type="ECO:0000256" key="3">
    <source>
        <dbReference type="ARBA" id="ARBA00022741"/>
    </source>
</evidence>
<dbReference type="InterPro" id="IPR020922">
    <property type="entry name" value="dITP/XTP_pyrophosphatase"/>
</dbReference>
<evidence type="ECO:0000256" key="5">
    <source>
        <dbReference type="ARBA" id="ARBA00022842"/>
    </source>
</evidence>
<keyword evidence="5 7" id="KW-0460">Magnesium</keyword>
<keyword evidence="6 7" id="KW-0546">Nucleotide metabolism</keyword>
<dbReference type="EC" id="3.6.1.66" evidence="7"/>